<dbReference type="CDD" id="cd02440">
    <property type="entry name" value="AdoMet_MTases"/>
    <property type="match status" value="1"/>
</dbReference>
<keyword evidence="5" id="KW-0949">S-adenosyl-L-methionine</keyword>
<dbReference type="EMBL" id="CP011509">
    <property type="protein sequence ID" value="AKJ03975.1"/>
    <property type="molecule type" value="Genomic_DNA"/>
</dbReference>
<proteinExistence type="inferred from homology"/>
<dbReference type="Proteomes" id="UP000035579">
    <property type="component" value="Chromosome"/>
</dbReference>
<dbReference type="Pfam" id="PF02384">
    <property type="entry name" value="N6_Mtase"/>
    <property type="match status" value="1"/>
</dbReference>
<keyword evidence="12" id="KW-1185">Reference proteome</keyword>
<dbReference type="PANTHER" id="PTHR42933">
    <property type="entry name" value="SLR6095 PROTEIN"/>
    <property type="match status" value="1"/>
</dbReference>
<dbReference type="GO" id="GO:0009007">
    <property type="term" value="F:site-specific DNA-methyltransferase (adenine-specific) activity"/>
    <property type="evidence" value="ECO:0007669"/>
    <property type="project" value="UniProtKB-EC"/>
</dbReference>
<evidence type="ECO:0000256" key="2">
    <source>
        <dbReference type="ARBA" id="ARBA00011900"/>
    </source>
</evidence>
<organism evidence="9 11">
    <name type="scientific">Archangium gephyra</name>
    <dbReference type="NCBI Taxonomy" id="48"/>
    <lineage>
        <taxon>Bacteria</taxon>
        <taxon>Pseudomonadati</taxon>
        <taxon>Myxococcota</taxon>
        <taxon>Myxococcia</taxon>
        <taxon>Myxococcales</taxon>
        <taxon>Cystobacterineae</taxon>
        <taxon>Archangiaceae</taxon>
        <taxon>Archangium</taxon>
    </lineage>
</organism>
<reference evidence="10 12" key="2">
    <citation type="submission" date="2018-08" db="EMBL/GenBank/DDBJ databases">
        <title>Genomic Encyclopedia of Archaeal and Bacterial Type Strains, Phase II (KMG-II): from individual species to whole genera.</title>
        <authorList>
            <person name="Goeker M."/>
        </authorList>
    </citation>
    <scope>NUCLEOTIDE SEQUENCE [LARGE SCALE GENOMIC DNA]</scope>
    <source>
        <strain evidence="10 12">DSM 2261</strain>
    </source>
</reference>
<evidence type="ECO:0000256" key="6">
    <source>
        <dbReference type="ARBA" id="ARBA00022747"/>
    </source>
</evidence>
<dbReference type="KEGG" id="age:AA314_05601"/>
<feature type="domain" description="DNA methylase adenine-specific" evidence="8">
    <location>
        <begin position="97"/>
        <end position="324"/>
    </location>
</feature>
<dbReference type="EMBL" id="QUMU01000034">
    <property type="protein sequence ID" value="REG14205.1"/>
    <property type="molecule type" value="Genomic_DNA"/>
</dbReference>
<dbReference type="AlphaFoldDB" id="A0AAC8TFM8"/>
<dbReference type="InterPro" id="IPR003356">
    <property type="entry name" value="DNA_methylase_A-5"/>
</dbReference>
<keyword evidence="4" id="KW-0808">Transferase</keyword>
<comment type="catalytic activity">
    <reaction evidence="7">
        <text>a 2'-deoxyadenosine in DNA + S-adenosyl-L-methionine = an N(6)-methyl-2'-deoxyadenosine in DNA + S-adenosyl-L-homocysteine + H(+)</text>
        <dbReference type="Rhea" id="RHEA:15197"/>
        <dbReference type="Rhea" id="RHEA-COMP:12418"/>
        <dbReference type="Rhea" id="RHEA-COMP:12419"/>
        <dbReference type="ChEBI" id="CHEBI:15378"/>
        <dbReference type="ChEBI" id="CHEBI:57856"/>
        <dbReference type="ChEBI" id="CHEBI:59789"/>
        <dbReference type="ChEBI" id="CHEBI:90615"/>
        <dbReference type="ChEBI" id="CHEBI:90616"/>
        <dbReference type="EC" id="2.1.1.72"/>
    </reaction>
</comment>
<dbReference type="GO" id="GO:0009307">
    <property type="term" value="P:DNA restriction-modification system"/>
    <property type="evidence" value="ECO:0007669"/>
    <property type="project" value="UniProtKB-KW"/>
</dbReference>
<dbReference type="InterPro" id="IPR029063">
    <property type="entry name" value="SAM-dependent_MTases_sf"/>
</dbReference>
<evidence type="ECO:0000256" key="7">
    <source>
        <dbReference type="ARBA" id="ARBA00047942"/>
    </source>
</evidence>
<dbReference type="Proteomes" id="UP000256345">
    <property type="component" value="Unassembled WGS sequence"/>
</dbReference>
<evidence type="ECO:0000313" key="10">
    <source>
        <dbReference type="EMBL" id="REG14205.1"/>
    </source>
</evidence>
<keyword evidence="3 10" id="KW-0489">Methyltransferase</keyword>
<dbReference type="GO" id="GO:0003677">
    <property type="term" value="F:DNA binding"/>
    <property type="evidence" value="ECO:0007669"/>
    <property type="project" value="InterPro"/>
</dbReference>
<dbReference type="GO" id="GO:0008170">
    <property type="term" value="F:N-methyltransferase activity"/>
    <property type="evidence" value="ECO:0007669"/>
    <property type="project" value="InterPro"/>
</dbReference>
<comment type="similarity">
    <text evidence="1">Belongs to the N(4)/N(6)-methyltransferase family.</text>
</comment>
<dbReference type="REBASE" id="113780">
    <property type="entry name" value="M.Age2261II"/>
</dbReference>
<dbReference type="PRINTS" id="PR00507">
    <property type="entry name" value="N12N6MTFRASE"/>
</dbReference>
<accession>A0AAC8TFM8</accession>
<dbReference type="PANTHER" id="PTHR42933:SF3">
    <property type="entry name" value="TYPE I RESTRICTION ENZYME MJAVIII METHYLASE SUBUNIT"/>
    <property type="match status" value="1"/>
</dbReference>
<dbReference type="GO" id="GO:0032259">
    <property type="term" value="P:methylation"/>
    <property type="evidence" value="ECO:0007669"/>
    <property type="project" value="UniProtKB-KW"/>
</dbReference>
<evidence type="ECO:0000313" key="12">
    <source>
        <dbReference type="Proteomes" id="UP000256345"/>
    </source>
</evidence>
<dbReference type="InterPro" id="IPR051537">
    <property type="entry name" value="DNA_Adenine_Mtase"/>
</dbReference>
<evidence type="ECO:0000313" key="11">
    <source>
        <dbReference type="Proteomes" id="UP000035579"/>
    </source>
</evidence>
<dbReference type="RefSeq" id="WP_082175384.1">
    <property type="nucleotide sequence ID" value="NZ_CP011509.1"/>
</dbReference>
<protein>
    <recommendedName>
        <fullName evidence="2">site-specific DNA-methyltransferase (adenine-specific)</fullName>
        <ecNumber evidence="2">2.1.1.72</ecNumber>
    </recommendedName>
</protein>
<evidence type="ECO:0000256" key="4">
    <source>
        <dbReference type="ARBA" id="ARBA00022679"/>
    </source>
</evidence>
<evidence type="ECO:0000256" key="1">
    <source>
        <dbReference type="ARBA" id="ARBA00006594"/>
    </source>
</evidence>
<evidence type="ECO:0000259" key="8">
    <source>
        <dbReference type="Pfam" id="PF02384"/>
    </source>
</evidence>
<dbReference type="SUPFAM" id="SSF53335">
    <property type="entry name" value="S-adenosyl-L-methionine-dependent methyltransferases"/>
    <property type="match status" value="1"/>
</dbReference>
<evidence type="ECO:0000256" key="3">
    <source>
        <dbReference type="ARBA" id="ARBA00022603"/>
    </source>
</evidence>
<gene>
    <name evidence="9" type="ORF">AA314_05601</name>
    <name evidence="10" type="ORF">ATI61_1343</name>
</gene>
<reference evidence="9 11" key="1">
    <citation type="submission" date="2015-05" db="EMBL/GenBank/DDBJ databases">
        <title>Genome assembly of Archangium gephyra DSM 2261.</title>
        <authorList>
            <person name="Sharma G."/>
            <person name="Subramanian S."/>
        </authorList>
    </citation>
    <scope>NUCLEOTIDE SEQUENCE [LARGE SCALE GENOMIC DNA]</scope>
    <source>
        <strain evidence="9 11">DSM 2261</strain>
    </source>
</reference>
<sequence>MSDVKSELKKVWSAFDRVGVADDLTIIEHVAALLLRMESRAHQGPEMLQARYPRGNNLVVDDLVVSLRAAAQAVGGSATLLNEHVLFWLTEMIAGRRYPTPRHLVRTMSRLADVRAEHDLADLSCGSGGFLVQRLKDSEASGATIGVDISVEWARLALANATLHGARNIRILADNALDAFGPGGNLSDQRFDRILMNPSFGIPQSEELVLRTLGISRANRSEVALTLLAVRCLREGGRAAVLVPSGVLYREDGAEIVLRKQLVDDCSLLGVVSLPRDAFQPFSLTQTHLILVDRLKPQDSHRTWFFQLQDDGYRAGRARELTQRPREPNDLVLIEHALLARGSGSSSFPAGDYPILSVRRLSAESRSLGYLIEGVNGGAVRTVELRSRSRVTSLWVQAIHLERGQHINLNIPLSEGEPEEESSAELRLSRDSASALSSSNIYSGEEKNQAIVISADGRLLGVTIPSRALRANAYELRPQRYITVQPDTQADVPPARILAAISRHQRELLERIHLLMGRLERPPVTGDVYPEPLWEGGLEQLTLLGRLGWEQHRIWEVVSAQVTTIEPMNPPRTMYRTAARFGPTDVGDSNASTLSLLERMGLVVKVSIADGQSLEPRTYYRRVTERDRWNFEEDSVENEGGK</sequence>
<dbReference type="EC" id="2.1.1.72" evidence="2"/>
<dbReference type="Gene3D" id="3.40.50.150">
    <property type="entry name" value="Vaccinia Virus protein VP39"/>
    <property type="match status" value="1"/>
</dbReference>
<keyword evidence="6" id="KW-0680">Restriction system</keyword>
<evidence type="ECO:0000256" key="5">
    <source>
        <dbReference type="ARBA" id="ARBA00022691"/>
    </source>
</evidence>
<evidence type="ECO:0000313" key="9">
    <source>
        <dbReference type="EMBL" id="AKJ03975.1"/>
    </source>
</evidence>
<name>A0AAC8TFM8_9BACT</name>